<keyword evidence="6" id="KW-0804">Transcription</keyword>
<feature type="region of interest" description="Disordered" evidence="9">
    <location>
        <begin position="449"/>
        <end position="501"/>
    </location>
</feature>
<evidence type="ECO:0000256" key="6">
    <source>
        <dbReference type="ARBA" id="ARBA00023163"/>
    </source>
</evidence>
<feature type="region of interest" description="Disordered" evidence="9">
    <location>
        <begin position="365"/>
        <end position="396"/>
    </location>
</feature>
<feature type="domain" description="C2H2-type" evidence="11">
    <location>
        <begin position="503"/>
        <end position="532"/>
    </location>
</feature>
<dbReference type="InterPro" id="IPR036236">
    <property type="entry name" value="Znf_C2H2_sf"/>
</dbReference>
<evidence type="ECO:0000256" key="9">
    <source>
        <dbReference type="SAM" id="MobiDB-lite"/>
    </source>
</evidence>
<dbReference type="PROSITE" id="PS50157">
    <property type="entry name" value="ZINC_FINGER_C2H2_2"/>
    <property type="match status" value="2"/>
</dbReference>
<feature type="region of interest" description="Disordered" evidence="9">
    <location>
        <begin position="1"/>
        <end position="32"/>
    </location>
</feature>
<dbReference type="STRING" id="150374.A0A0M8MVG2"/>
<evidence type="ECO:0000256" key="7">
    <source>
        <dbReference type="ARBA" id="ARBA00023242"/>
    </source>
</evidence>
<reference evidence="12 13" key="1">
    <citation type="submission" date="2015-07" db="EMBL/GenBank/DDBJ databases">
        <title>The genome of the fungus Escovopsis weberi, a specialized disease agent of ant agriculture.</title>
        <authorList>
            <person name="de Man T.J."/>
            <person name="Stajich J.E."/>
            <person name="Kubicek C.P."/>
            <person name="Chenthamara K."/>
            <person name="Atanasova L."/>
            <person name="Druzhinina I.S."/>
            <person name="Birnbaum S."/>
            <person name="Barribeau S.M."/>
            <person name="Teiling C."/>
            <person name="Suen G."/>
            <person name="Currie C."/>
            <person name="Gerardo N.M."/>
        </authorList>
    </citation>
    <scope>NUCLEOTIDE SEQUENCE [LARGE SCALE GENOMIC DNA]</scope>
</reference>
<keyword evidence="3 8" id="KW-0863">Zinc-finger</keyword>
<accession>A0A0M8MVG2</accession>
<proteinExistence type="predicted"/>
<feature type="region of interest" description="Disordered" evidence="9">
    <location>
        <begin position="78"/>
        <end position="160"/>
    </location>
</feature>
<feature type="transmembrane region" description="Helical" evidence="10">
    <location>
        <begin position="46"/>
        <end position="69"/>
    </location>
</feature>
<evidence type="ECO:0000256" key="5">
    <source>
        <dbReference type="ARBA" id="ARBA00023015"/>
    </source>
</evidence>
<keyword evidence="13" id="KW-1185">Reference proteome</keyword>
<feature type="compositionally biased region" description="Low complexity" evidence="9">
    <location>
        <begin position="485"/>
        <end position="498"/>
    </location>
</feature>
<dbReference type="GO" id="GO:0005634">
    <property type="term" value="C:nucleus"/>
    <property type="evidence" value="ECO:0007669"/>
    <property type="project" value="UniProtKB-SubCell"/>
</dbReference>
<evidence type="ECO:0000256" key="10">
    <source>
        <dbReference type="SAM" id="Phobius"/>
    </source>
</evidence>
<keyword evidence="10" id="KW-0472">Membrane</keyword>
<dbReference type="Gene3D" id="3.30.160.60">
    <property type="entry name" value="Classic Zinc Finger"/>
    <property type="match status" value="2"/>
</dbReference>
<evidence type="ECO:0000256" key="4">
    <source>
        <dbReference type="ARBA" id="ARBA00022833"/>
    </source>
</evidence>
<feature type="compositionally biased region" description="Low complexity" evidence="9">
    <location>
        <begin position="12"/>
        <end position="31"/>
    </location>
</feature>
<dbReference type="AlphaFoldDB" id="A0A0M8MVG2"/>
<sequence>MAVMGPSPPLRTTSTSWAAGAATTTSSDGSSIVRRGLTKRHMRESAIAGTAVGVVLGVLLLIFCLYPFVVHYLKRRKRGSGASDTPFDPEAEIAAEPKEPDGQTERGQHRRSSESSLGRNEPDTTRGAEPPGGQLGWATPRTFYNGAPPPGQLGAEDGGGLHGWADAGNYRVQAAPFPQLGCYDGEFAPRISDDREPGVLKGTSADYYSPSIPSEAFGMRTEPASMADANADADASARKSTRGSSLRHHLISMFHHRSSRDQTADSVPDGIKEEPILAAPDQHVESPTELTPVTTNFLPGPPPATKTPPEIKIPDSSFHSGKGFAGAPSPPECPAPGTVNPMDIMPASTETEHWYRTEQELYGSYELSPGKPSSKQEVEVTVDPAPYSLPTPRTSPQEASIQTFVALQPPPEVLISDEEATEATIGESDGQAILNLDGISASYASEQSPPFMAQGFTDASSLNTPSTQLDTPSPESGGSYEYRLSGSPQPGQQGGQSPRKGVYQCNEPGCHQVFDLSHKLKHHQRYHSKEHRCPYAGCGKGFGTKTHLQRHINDRHERKKKFHCSIVGCDYSRTGGKAFPRKDNWKRHMMKIHNIDQQQLPEPVEADLDMT</sequence>
<evidence type="ECO:0000313" key="12">
    <source>
        <dbReference type="EMBL" id="KOS17637.1"/>
    </source>
</evidence>
<dbReference type="InterPro" id="IPR013087">
    <property type="entry name" value="Znf_C2H2_type"/>
</dbReference>
<dbReference type="GO" id="GO:0006357">
    <property type="term" value="P:regulation of transcription by RNA polymerase II"/>
    <property type="evidence" value="ECO:0007669"/>
    <property type="project" value="TreeGrafter"/>
</dbReference>
<dbReference type="Proteomes" id="UP000053831">
    <property type="component" value="Unassembled WGS sequence"/>
</dbReference>
<keyword evidence="4" id="KW-0862">Zinc</keyword>
<dbReference type="PROSITE" id="PS00028">
    <property type="entry name" value="ZINC_FINGER_C2H2_1"/>
    <property type="match status" value="2"/>
</dbReference>
<evidence type="ECO:0000256" key="1">
    <source>
        <dbReference type="ARBA" id="ARBA00004123"/>
    </source>
</evidence>
<keyword evidence="2" id="KW-0479">Metal-binding</keyword>
<evidence type="ECO:0000313" key="13">
    <source>
        <dbReference type="Proteomes" id="UP000053831"/>
    </source>
</evidence>
<dbReference type="PANTHER" id="PTHR46179:SF13">
    <property type="entry name" value="C2H2-TYPE DOMAIN-CONTAINING PROTEIN"/>
    <property type="match status" value="1"/>
</dbReference>
<evidence type="ECO:0000256" key="2">
    <source>
        <dbReference type="ARBA" id="ARBA00022723"/>
    </source>
</evidence>
<dbReference type="InterPro" id="IPR051061">
    <property type="entry name" value="Zinc_finger_trans_reg"/>
</dbReference>
<dbReference type="OrthoDB" id="6365676at2759"/>
<protein>
    <submittedName>
        <fullName evidence="12">Transcription factor Sp9</fullName>
    </submittedName>
</protein>
<evidence type="ECO:0000259" key="11">
    <source>
        <dbReference type="PROSITE" id="PS50157"/>
    </source>
</evidence>
<keyword evidence="10" id="KW-1133">Transmembrane helix</keyword>
<keyword evidence="10" id="KW-0812">Transmembrane</keyword>
<dbReference type="SUPFAM" id="SSF57667">
    <property type="entry name" value="beta-beta-alpha zinc fingers"/>
    <property type="match status" value="1"/>
</dbReference>
<dbReference type="EMBL" id="LGSR01000022">
    <property type="protein sequence ID" value="KOS17637.1"/>
    <property type="molecule type" value="Genomic_DNA"/>
</dbReference>
<feature type="compositionally biased region" description="Polar residues" evidence="9">
    <location>
        <begin position="457"/>
        <end position="476"/>
    </location>
</feature>
<gene>
    <name evidence="12" type="ORF">ESCO_003261</name>
</gene>
<comment type="caution">
    <text evidence="12">The sequence shown here is derived from an EMBL/GenBank/DDBJ whole genome shotgun (WGS) entry which is preliminary data.</text>
</comment>
<dbReference type="PANTHER" id="PTHR46179">
    <property type="entry name" value="ZINC FINGER PROTEIN"/>
    <property type="match status" value="1"/>
</dbReference>
<dbReference type="Pfam" id="PF00096">
    <property type="entry name" value="zf-C2H2"/>
    <property type="match status" value="1"/>
</dbReference>
<dbReference type="GO" id="GO:0008270">
    <property type="term" value="F:zinc ion binding"/>
    <property type="evidence" value="ECO:0007669"/>
    <property type="project" value="UniProtKB-KW"/>
</dbReference>
<feature type="domain" description="C2H2-type" evidence="11">
    <location>
        <begin position="531"/>
        <end position="561"/>
    </location>
</feature>
<name>A0A0M8MVG2_ESCWE</name>
<dbReference type="SMART" id="SM00355">
    <property type="entry name" value="ZnF_C2H2"/>
    <property type="match status" value="3"/>
</dbReference>
<evidence type="ECO:0000256" key="8">
    <source>
        <dbReference type="PROSITE-ProRule" id="PRU00042"/>
    </source>
</evidence>
<organism evidence="12 13">
    <name type="scientific">Escovopsis weberi</name>
    <dbReference type="NCBI Taxonomy" id="150374"/>
    <lineage>
        <taxon>Eukaryota</taxon>
        <taxon>Fungi</taxon>
        <taxon>Dikarya</taxon>
        <taxon>Ascomycota</taxon>
        <taxon>Pezizomycotina</taxon>
        <taxon>Sordariomycetes</taxon>
        <taxon>Hypocreomycetidae</taxon>
        <taxon>Hypocreales</taxon>
        <taxon>Hypocreaceae</taxon>
        <taxon>Escovopsis</taxon>
    </lineage>
</organism>
<keyword evidence="5" id="KW-0805">Transcription regulation</keyword>
<evidence type="ECO:0000256" key="3">
    <source>
        <dbReference type="ARBA" id="ARBA00022771"/>
    </source>
</evidence>
<comment type="subcellular location">
    <subcellularLocation>
        <location evidence="1">Nucleus</location>
    </subcellularLocation>
</comment>
<keyword evidence="7" id="KW-0539">Nucleus</keyword>
<feature type="compositionally biased region" description="Basic and acidic residues" evidence="9">
    <location>
        <begin position="95"/>
        <end position="113"/>
    </location>
</feature>